<dbReference type="EMBL" id="JAPQKI010000003">
    <property type="protein sequence ID" value="KAJ5109661.1"/>
    <property type="molecule type" value="Genomic_DNA"/>
</dbReference>
<dbReference type="OrthoDB" id="3469466at2759"/>
<dbReference type="Proteomes" id="UP001149074">
    <property type="component" value="Unassembled WGS sequence"/>
</dbReference>
<sequence length="613" mass="67432">MASKKKQGGIRKRDGIHFVNARPASETERLRAHRLVRAHVGRWISDQTKGSKDRADAEAATTTSTVEAKQPTSSTGARARKSSSTSGDCSGSDAGVGPSSWTLVSRPSPQTRYVTVGPHRHPHALNARPSEWQSVAFPPSQASDSSDSSDDAQTPSLSKQPVAFVPWYEVSRIEPQISGYFNPFGTYPTSFPPDVVDMSETYLSTVIWPGLVPRSGRLKKAGESWLPLSLSDPALFTAFMYGSLCHQRVQWLNQKIPSSKFGAKEQRVLQLCEMEAIKLINQAMNDPSRRVSDAVLLSVICMAHHQAGDDTFKRCLPTPFRAPLQNLQWLSVYGCLPPNMIHIQGLVQLIIMRGGLQNIKTNGLAATISFSALFTASVLCVKPGFEFWPVDESRYGITLQALLGFSHSDVTRGFGRLLTIGVIPEMAEAFTAVRTYINIVKIGLERGYDVSLITDQRNLTQHTLFSLLPAPELSHLFTDLTQATTYEACRLASWIFAVGVIFPIPAQSTPLGRLAKELQGVLRAPTASSLWSSPHSRIPLIWILMLGGIAATAMPERPWFVSVLGKTLQRSGISSWIGMRRVLDMMLWYDLACDESAEALYRDASILPESYTA</sequence>
<dbReference type="PANTHER" id="PTHR37540">
    <property type="entry name" value="TRANSCRIPTION FACTOR (ACR-2), PUTATIVE-RELATED-RELATED"/>
    <property type="match status" value="1"/>
</dbReference>
<dbReference type="GeneID" id="81353779"/>
<dbReference type="AlphaFoldDB" id="A0A9W9G039"/>
<evidence type="ECO:0000313" key="3">
    <source>
        <dbReference type="Proteomes" id="UP001149074"/>
    </source>
</evidence>
<dbReference type="RefSeq" id="XP_056477772.1">
    <property type="nucleotide sequence ID" value="XM_056614800.1"/>
</dbReference>
<gene>
    <name evidence="2" type="ORF">N7532_002306</name>
</gene>
<keyword evidence="3" id="KW-1185">Reference proteome</keyword>
<feature type="compositionally biased region" description="Polar residues" evidence="1">
    <location>
        <begin position="99"/>
        <end position="113"/>
    </location>
</feature>
<name>A0A9W9G039_9EURO</name>
<evidence type="ECO:0000256" key="1">
    <source>
        <dbReference type="SAM" id="MobiDB-lite"/>
    </source>
</evidence>
<accession>A0A9W9G039</accession>
<feature type="compositionally biased region" description="Basic residues" evidence="1">
    <location>
        <begin position="1"/>
        <end position="10"/>
    </location>
</feature>
<reference evidence="2" key="2">
    <citation type="journal article" date="2023" name="IMA Fungus">
        <title>Comparative genomic study of the Penicillium genus elucidates a diverse pangenome and 15 lateral gene transfer events.</title>
        <authorList>
            <person name="Petersen C."/>
            <person name="Sorensen T."/>
            <person name="Nielsen M.R."/>
            <person name="Sondergaard T.E."/>
            <person name="Sorensen J.L."/>
            <person name="Fitzpatrick D.A."/>
            <person name="Frisvad J.C."/>
            <person name="Nielsen K.L."/>
        </authorList>
    </citation>
    <scope>NUCLEOTIDE SEQUENCE</scope>
    <source>
        <strain evidence="2">IBT 30761</strain>
    </source>
</reference>
<organism evidence="2 3">
    <name type="scientific">Penicillium argentinense</name>
    <dbReference type="NCBI Taxonomy" id="1131581"/>
    <lineage>
        <taxon>Eukaryota</taxon>
        <taxon>Fungi</taxon>
        <taxon>Dikarya</taxon>
        <taxon>Ascomycota</taxon>
        <taxon>Pezizomycotina</taxon>
        <taxon>Eurotiomycetes</taxon>
        <taxon>Eurotiomycetidae</taxon>
        <taxon>Eurotiales</taxon>
        <taxon>Aspergillaceae</taxon>
        <taxon>Penicillium</taxon>
    </lineage>
</organism>
<reference evidence="2" key="1">
    <citation type="submission" date="2022-11" db="EMBL/GenBank/DDBJ databases">
        <authorList>
            <person name="Petersen C."/>
        </authorList>
    </citation>
    <scope>NUCLEOTIDE SEQUENCE</scope>
    <source>
        <strain evidence="2">IBT 30761</strain>
    </source>
</reference>
<comment type="caution">
    <text evidence="2">The sequence shown here is derived from an EMBL/GenBank/DDBJ whole genome shotgun (WGS) entry which is preliminary data.</text>
</comment>
<feature type="compositionally biased region" description="Low complexity" evidence="1">
    <location>
        <begin position="58"/>
        <end position="68"/>
    </location>
</feature>
<protein>
    <recommendedName>
        <fullName evidence="4">Tachykinin family protein</fullName>
    </recommendedName>
</protein>
<dbReference type="PANTHER" id="PTHR37540:SF5">
    <property type="entry name" value="TRANSCRIPTION FACTOR DOMAIN-CONTAINING PROTEIN"/>
    <property type="match status" value="1"/>
</dbReference>
<feature type="compositionally biased region" description="Low complexity" evidence="1">
    <location>
        <begin position="82"/>
        <end position="93"/>
    </location>
</feature>
<evidence type="ECO:0008006" key="4">
    <source>
        <dbReference type="Google" id="ProtNLM"/>
    </source>
</evidence>
<feature type="region of interest" description="Disordered" evidence="1">
    <location>
        <begin position="1"/>
        <end position="157"/>
    </location>
</feature>
<proteinExistence type="predicted"/>
<evidence type="ECO:0000313" key="2">
    <source>
        <dbReference type="EMBL" id="KAJ5109661.1"/>
    </source>
</evidence>
<feature type="compositionally biased region" description="Basic residues" evidence="1">
    <location>
        <begin position="31"/>
        <end position="40"/>
    </location>
</feature>